<evidence type="ECO:0000256" key="11">
    <source>
        <dbReference type="ARBA" id="ARBA00023033"/>
    </source>
</evidence>
<accession>A0A9P6JUI7</accession>
<comment type="similarity">
    <text evidence="4 14">Belongs to the cytochrome P450 family.</text>
</comment>
<dbReference type="GO" id="GO:0020037">
    <property type="term" value="F:heme binding"/>
    <property type="evidence" value="ECO:0007669"/>
    <property type="project" value="InterPro"/>
</dbReference>
<dbReference type="PROSITE" id="PS00086">
    <property type="entry name" value="CYTOCHROME_P450"/>
    <property type="match status" value="1"/>
</dbReference>
<comment type="subcellular location">
    <subcellularLocation>
        <location evidence="2">Membrane</location>
    </subcellularLocation>
</comment>
<keyword evidence="5 13" id="KW-0349">Heme</keyword>
<evidence type="ECO:0000256" key="8">
    <source>
        <dbReference type="ARBA" id="ARBA00022989"/>
    </source>
</evidence>
<evidence type="ECO:0000256" key="15">
    <source>
        <dbReference type="SAM" id="SignalP"/>
    </source>
</evidence>
<keyword evidence="7 13" id="KW-0479">Metal-binding</keyword>
<dbReference type="InterPro" id="IPR036396">
    <property type="entry name" value="Cyt_P450_sf"/>
</dbReference>
<evidence type="ECO:0000313" key="16">
    <source>
        <dbReference type="EMBL" id="KAF9532505.1"/>
    </source>
</evidence>
<dbReference type="GO" id="GO:0004497">
    <property type="term" value="F:monooxygenase activity"/>
    <property type="evidence" value="ECO:0007669"/>
    <property type="project" value="UniProtKB-KW"/>
</dbReference>
<dbReference type="AlphaFoldDB" id="A0A9P6JUI7"/>
<dbReference type="InterPro" id="IPR002401">
    <property type="entry name" value="Cyt_P450_E_grp-I"/>
</dbReference>
<gene>
    <name evidence="16" type="ORF">CPB83DRAFT_759305</name>
</gene>
<keyword evidence="12" id="KW-0472">Membrane</keyword>
<evidence type="ECO:0000256" key="2">
    <source>
        <dbReference type="ARBA" id="ARBA00004370"/>
    </source>
</evidence>
<keyword evidence="8" id="KW-1133">Transmembrane helix</keyword>
<evidence type="ECO:0000256" key="6">
    <source>
        <dbReference type="ARBA" id="ARBA00022692"/>
    </source>
</evidence>
<comment type="cofactor">
    <cofactor evidence="1 13">
        <name>heme</name>
        <dbReference type="ChEBI" id="CHEBI:30413"/>
    </cofactor>
</comment>
<keyword evidence="10 13" id="KW-0408">Iron</keyword>
<dbReference type="PANTHER" id="PTHR24305:SF166">
    <property type="entry name" value="CYTOCHROME P450 12A4, MITOCHONDRIAL-RELATED"/>
    <property type="match status" value="1"/>
</dbReference>
<sequence>MISLNLLISTFSFYALLRLSHLLFKRFLACSPLDNIPGPRGNLLLQGSVSEIFGFKSWGFHRKLAQRYGSVAKINGLLGDKLLYVFDPLAMHHILLKVRFLQSYSYQSINPSRLILNGLQLGDGHKKQRKMLAPIFSAAHMRNMGRFSHICVSILENAFAEKVKNGPQEIDVLSWSGRTALELIAQSGLGSSFDSFTEGAVPHPFVNAAKRIVIVLGKTVMFRIYVLPYVLKIGTPKFWRAILERLPSETFQEALQISDLMHDTSVKIYQSKKDALAQGDGAFKDHIAQGNDLISILMKNNLSASKDKRLSESQVIAQMSTFTFAATDTTSTAISRTLWLLSQQQDVQNTLQAELCDAMLLSGKDTLSYDDLAGLKSPDAVCRDLLRLYPPVPALVRIALQDTVLPLQSPATGLDGQPMHEVLVPKGTNIIISVFNCNRNPAIWGQDADEFKPNRWNDLPEFVTDARIPGVYSNLMTFGGGARSCIGFNFSQLEMKVILSLLLQRFRFTLPPDKEIYWNMMGIVSPCVIGDTDSSPPRLPLIVEEIDRD</sequence>
<evidence type="ECO:0000313" key="17">
    <source>
        <dbReference type="Proteomes" id="UP000807306"/>
    </source>
</evidence>
<evidence type="ECO:0000256" key="12">
    <source>
        <dbReference type="ARBA" id="ARBA00023136"/>
    </source>
</evidence>
<keyword evidence="9 14" id="KW-0560">Oxidoreductase</keyword>
<dbReference type="Gene3D" id="1.10.630.10">
    <property type="entry name" value="Cytochrome P450"/>
    <property type="match status" value="1"/>
</dbReference>
<evidence type="ECO:0000256" key="4">
    <source>
        <dbReference type="ARBA" id="ARBA00010617"/>
    </source>
</evidence>
<feature type="signal peptide" evidence="15">
    <location>
        <begin position="1"/>
        <end position="22"/>
    </location>
</feature>
<dbReference type="GO" id="GO:0016705">
    <property type="term" value="F:oxidoreductase activity, acting on paired donors, with incorporation or reduction of molecular oxygen"/>
    <property type="evidence" value="ECO:0007669"/>
    <property type="project" value="InterPro"/>
</dbReference>
<evidence type="ECO:0000256" key="1">
    <source>
        <dbReference type="ARBA" id="ARBA00001971"/>
    </source>
</evidence>
<dbReference type="SUPFAM" id="SSF48264">
    <property type="entry name" value="Cytochrome P450"/>
    <property type="match status" value="1"/>
</dbReference>
<dbReference type="PANTHER" id="PTHR24305">
    <property type="entry name" value="CYTOCHROME P450"/>
    <property type="match status" value="1"/>
</dbReference>
<proteinExistence type="inferred from homology"/>
<evidence type="ECO:0000256" key="3">
    <source>
        <dbReference type="ARBA" id="ARBA00004721"/>
    </source>
</evidence>
<evidence type="ECO:0000256" key="5">
    <source>
        <dbReference type="ARBA" id="ARBA00022617"/>
    </source>
</evidence>
<dbReference type="PRINTS" id="PR00385">
    <property type="entry name" value="P450"/>
</dbReference>
<comment type="pathway">
    <text evidence="3">Secondary metabolite biosynthesis; terpenoid biosynthesis.</text>
</comment>
<organism evidence="16 17">
    <name type="scientific">Crepidotus variabilis</name>
    <dbReference type="NCBI Taxonomy" id="179855"/>
    <lineage>
        <taxon>Eukaryota</taxon>
        <taxon>Fungi</taxon>
        <taxon>Dikarya</taxon>
        <taxon>Basidiomycota</taxon>
        <taxon>Agaricomycotina</taxon>
        <taxon>Agaricomycetes</taxon>
        <taxon>Agaricomycetidae</taxon>
        <taxon>Agaricales</taxon>
        <taxon>Agaricineae</taxon>
        <taxon>Crepidotaceae</taxon>
        <taxon>Crepidotus</taxon>
    </lineage>
</organism>
<evidence type="ECO:0000256" key="13">
    <source>
        <dbReference type="PIRSR" id="PIRSR602401-1"/>
    </source>
</evidence>
<dbReference type="EMBL" id="MU157831">
    <property type="protein sequence ID" value="KAF9532505.1"/>
    <property type="molecule type" value="Genomic_DNA"/>
</dbReference>
<feature type="chain" id="PRO_5040421098" evidence="15">
    <location>
        <begin position="23"/>
        <end position="549"/>
    </location>
</feature>
<dbReference type="PRINTS" id="PR00463">
    <property type="entry name" value="EP450I"/>
</dbReference>
<keyword evidence="6" id="KW-0812">Transmembrane</keyword>
<dbReference type="GO" id="GO:0016020">
    <property type="term" value="C:membrane"/>
    <property type="evidence" value="ECO:0007669"/>
    <property type="project" value="UniProtKB-SubCell"/>
</dbReference>
<dbReference type="Proteomes" id="UP000807306">
    <property type="component" value="Unassembled WGS sequence"/>
</dbReference>
<evidence type="ECO:0000256" key="10">
    <source>
        <dbReference type="ARBA" id="ARBA00023004"/>
    </source>
</evidence>
<dbReference type="Pfam" id="PF00067">
    <property type="entry name" value="p450"/>
    <property type="match status" value="1"/>
</dbReference>
<dbReference type="InterPro" id="IPR050121">
    <property type="entry name" value="Cytochrome_P450_monoxygenase"/>
</dbReference>
<dbReference type="InterPro" id="IPR001128">
    <property type="entry name" value="Cyt_P450"/>
</dbReference>
<protein>
    <submittedName>
        <fullName evidence="16">Cytochrome P450</fullName>
    </submittedName>
</protein>
<reference evidence="16" key="1">
    <citation type="submission" date="2020-11" db="EMBL/GenBank/DDBJ databases">
        <authorList>
            <consortium name="DOE Joint Genome Institute"/>
            <person name="Ahrendt S."/>
            <person name="Riley R."/>
            <person name="Andreopoulos W."/>
            <person name="Labutti K."/>
            <person name="Pangilinan J."/>
            <person name="Ruiz-Duenas F.J."/>
            <person name="Barrasa J.M."/>
            <person name="Sanchez-Garcia M."/>
            <person name="Camarero S."/>
            <person name="Miyauchi S."/>
            <person name="Serrano A."/>
            <person name="Linde D."/>
            <person name="Babiker R."/>
            <person name="Drula E."/>
            <person name="Ayuso-Fernandez I."/>
            <person name="Pacheco R."/>
            <person name="Padilla G."/>
            <person name="Ferreira P."/>
            <person name="Barriuso J."/>
            <person name="Kellner H."/>
            <person name="Castanera R."/>
            <person name="Alfaro M."/>
            <person name="Ramirez L."/>
            <person name="Pisabarro A.G."/>
            <person name="Kuo A."/>
            <person name="Tritt A."/>
            <person name="Lipzen A."/>
            <person name="He G."/>
            <person name="Yan M."/>
            <person name="Ng V."/>
            <person name="Cullen D."/>
            <person name="Martin F."/>
            <person name="Rosso M.-N."/>
            <person name="Henrissat B."/>
            <person name="Hibbett D."/>
            <person name="Martinez A.T."/>
            <person name="Grigoriev I.V."/>
        </authorList>
    </citation>
    <scope>NUCLEOTIDE SEQUENCE</scope>
    <source>
        <strain evidence="16">CBS 506.95</strain>
    </source>
</reference>
<dbReference type="GO" id="GO:0005506">
    <property type="term" value="F:iron ion binding"/>
    <property type="evidence" value="ECO:0007669"/>
    <property type="project" value="InterPro"/>
</dbReference>
<dbReference type="OrthoDB" id="1470350at2759"/>
<comment type="caution">
    <text evidence="16">The sequence shown here is derived from an EMBL/GenBank/DDBJ whole genome shotgun (WGS) entry which is preliminary data.</text>
</comment>
<feature type="binding site" description="axial binding residue" evidence="13">
    <location>
        <position position="485"/>
    </location>
    <ligand>
        <name>heme</name>
        <dbReference type="ChEBI" id="CHEBI:30413"/>
    </ligand>
    <ligandPart>
        <name>Fe</name>
        <dbReference type="ChEBI" id="CHEBI:18248"/>
    </ligandPart>
</feature>
<keyword evidence="11 14" id="KW-0503">Monooxygenase</keyword>
<keyword evidence="17" id="KW-1185">Reference proteome</keyword>
<keyword evidence="15" id="KW-0732">Signal</keyword>
<evidence type="ECO:0000256" key="14">
    <source>
        <dbReference type="RuleBase" id="RU000461"/>
    </source>
</evidence>
<dbReference type="InterPro" id="IPR017972">
    <property type="entry name" value="Cyt_P450_CS"/>
</dbReference>
<name>A0A9P6JUI7_9AGAR</name>
<evidence type="ECO:0000256" key="9">
    <source>
        <dbReference type="ARBA" id="ARBA00023002"/>
    </source>
</evidence>
<evidence type="ECO:0000256" key="7">
    <source>
        <dbReference type="ARBA" id="ARBA00022723"/>
    </source>
</evidence>